<dbReference type="Pfam" id="PF00320">
    <property type="entry name" value="GATA"/>
    <property type="match status" value="1"/>
</dbReference>
<proteinExistence type="predicted"/>
<keyword evidence="4" id="KW-0862">Zinc</keyword>
<dbReference type="InterPro" id="IPR013088">
    <property type="entry name" value="Znf_NHR/GATA"/>
</dbReference>
<dbReference type="SUPFAM" id="SSF57716">
    <property type="entry name" value="Glucocorticoid receptor-like (DNA-binding domain)"/>
    <property type="match status" value="1"/>
</dbReference>
<dbReference type="GO" id="GO:0000978">
    <property type="term" value="F:RNA polymerase II cis-regulatory region sequence-specific DNA binding"/>
    <property type="evidence" value="ECO:0007669"/>
    <property type="project" value="TreeGrafter"/>
</dbReference>
<accession>A0A8H7PS56</accession>
<feature type="domain" description="GATA-type" evidence="8">
    <location>
        <begin position="167"/>
        <end position="217"/>
    </location>
</feature>
<reference evidence="9" key="1">
    <citation type="submission" date="2020-12" db="EMBL/GenBank/DDBJ databases">
        <title>Metabolic potential, ecology and presence of endohyphal bacteria is reflected in genomic diversity of Mucoromycotina.</title>
        <authorList>
            <person name="Muszewska A."/>
            <person name="Okrasinska A."/>
            <person name="Steczkiewicz K."/>
            <person name="Drgas O."/>
            <person name="Orlowska M."/>
            <person name="Perlinska-Lenart U."/>
            <person name="Aleksandrzak-Piekarczyk T."/>
            <person name="Szatraj K."/>
            <person name="Zielenkiewicz U."/>
            <person name="Pilsyk S."/>
            <person name="Malc E."/>
            <person name="Mieczkowski P."/>
            <person name="Kruszewska J.S."/>
            <person name="Biernat P."/>
            <person name="Pawlowska J."/>
        </authorList>
    </citation>
    <scope>NUCLEOTIDE SEQUENCE</scope>
    <source>
        <strain evidence="9">WA0000067209</strain>
    </source>
</reference>
<sequence>MSTDKNHDANGQMRFIDYTYMNFTHAAISADPIVEDVPVDSKHKQVANIKPLEPFQPGQTCDNVAGTRLSKTSSSSRLPQVVQHMGTSSLYSSSMHSISDAIYDIGMMLGPNTAHSQTPSASGLDYPTGYYQEMLSPEEAQPTNKQYLIDNALVQDDMIRLSPIKFCSNCFTTETPSWRRCSEGKNLLCNACGLYEKLHHTHRKICLHPDGSTKIVRHNTAEAQGGCAVCGTTFASLWRKLDRKCYCNACVIRFGIGHTKRMSLPHIWSDAVSSQRTVDYPSYQ</sequence>
<protein>
    <recommendedName>
        <fullName evidence="8">GATA-type domain-containing protein</fullName>
    </recommendedName>
</protein>
<dbReference type="PROSITE" id="PS50114">
    <property type="entry name" value="GATA_ZN_FINGER_2"/>
    <property type="match status" value="1"/>
</dbReference>
<evidence type="ECO:0000256" key="5">
    <source>
        <dbReference type="ARBA" id="ARBA00023242"/>
    </source>
</evidence>
<evidence type="ECO:0000259" key="8">
    <source>
        <dbReference type="PROSITE" id="PS50114"/>
    </source>
</evidence>
<evidence type="ECO:0000313" key="10">
    <source>
        <dbReference type="Proteomes" id="UP000654370"/>
    </source>
</evidence>
<evidence type="ECO:0000256" key="4">
    <source>
        <dbReference type="ARBA" id="ARBA00022833"/>
    </source>
</evidence>
<dbReference type="PANTHER" id="PTHR10071:SF281">
    <property type="entry name" value="BOX A-BINDING FACTOR-RELATED"/>
    <property type="match status" value="1"/>
</dbReference>
<name>A0A8H7PS56_MORIS</name>
<feature type="compositionally biased region" description="Low complexity" evidence="7">
    <location>
        <begin position="67"/>
        <end position="78"/>
    </location>
</feature>
<evidence type="ECO:0000256" key="2">
    <source>
        <dbReference type="ARBA" id="ARBA00022723"/>
    </source>
</evidence>
<dbReference type="PROSITE" id="PS00344">
    <property type="entry name" value="GATA_ZN_FINGER_1"/>
    <property type="match status" value="1"/>
</dbReference>
<gene>
    <name evidence="9" type="ORF">INT43_001777</name>
</gene>
<dbReference type="PANTHER" id="PTHR10071">
    <property type="entry name" value="TRANSCRIPTION FACTOR GATA FAMILY MEMBER"/>
    <property type="match status" value="1"/>
</dbReference>
<dbReference type="InterPro" id="IPR039355">
    <property type="entry name" value="Transcription_factor_GATA"/>
</dbReference>
<evidence type="ECO:0000256" key="7">
    <source>
        <dbReference type="SAM" id="MobiDB-lite"/>
    </source>
</evidence>
<keyword evidence="2" id="KW-0479">Metal-binding</keyword>
<evidence type="ECO:0000256" key="6">
    <source>
        <dbReference type="PROSITE-ProRule" id="PRU00094"/>
    </source>
</evidence>
<feature type="region of interest" description="Disordered" evidence="7">
    <location>
        <begin position="53"/>
        <end position="80"/>
    </location>
</feature>
<dbReference type="CDD" id="cd00202">
    <property type="entry name" value="ZnF_GATA"/>
    <property type="match status" value="1"/>
</dbReference>
<evidence type="ECO:0000256" key="1">
    <source>
        <dbReference type="ARBA" id="ARBA00004123"/>
    </source>
</evidence>
<organism evidence="9 10">
    <name type="scientific">Mortierella isabellina</name>
    <name type="common">Filamentous fungus</name>
    <name type="synonym">Umbelopsis isabellina</name>
    <dbReference type="NCBI Taxonomy" id="91625"/>
    <lineage>
        <taxon>Eukaryota</taxon>
        <taxon>Fungi</taxon>
        <taxon>Fungi incertae sedis</taxon>
        <taxon>Mucoromycota</taxon>
        <taxon>Mucoromycotina</taxon>
        <taxon>Umbelopsidomycetes</taxon>
        <taxon>Umbelopsidales</taxon>
        <taxon>Umbelopsidaceae</taxon>
        <taxon>Umbelopsis</taxon>
    </lineage>
</organism>
<keyword evidence="3 6" id="KW-0863">Zinc-finger</keyword>
<dbReference type="GO" id="GO:0000981">
    <property type="term" value="F:DNA-binding transcription factor activity, RNA polymerase II-specific"/>
    <property type="evidence" value="ECO:0007669"/>
    <property type="project" value="TreeGrafter"/>
</dbReference>
<comment type="caution">
    <text evidence="9">The sequence shown here is derived from an EMBL/GenBank/DDBJ whole genome shotgun (WGS) entry which is preliminary data.</text>
</comment>
<dbReference type="InterPro" id="IPR000679">
    <property type="entry name" value="Znf_GATA"/>
</dbReference>
<keyword evidence="5" id="KW-0539">Nucleus</keyword>
<feature type="non-terminal residue" evidence="9">
    <location>
        <position position="1"/>
    </location>
</feature>
<keyword evidence="10" id="KW-1185">Reference proteome</keyword>
<dbReference type="Proteomes" id="UP000654370">
    <property type="component" value="Unassembled WGS sequence"/>
</dbReference>
<evidence type="ECO:0000256" key="3">
    <source>
        <dbReference type="ARBA" id="ARBA00022771"/>
    </source>
</evidence>
<dbReference type="SMART" id="SM00401">
    <property type="entry name" value="ZnF_GATA"/>
    <property type="match status" value="2"/>
</dbReference>
<dbReference type="Gene3D" id="3.30.50.10">
    <property type="entry name" value="Erythroid Transcription Factor GATA-1, subunit A"/>
    <property type="match status" value="2"/>
</dbReference>
<dbReference type="OrthoDB" id="515401at2759"/>
<dbReference type="AlphaFoldDB" id="A0A8H7PS56"/>
<comment type="subcellular location">
    <subcellularLocation>
        <location evidence="1">Nucleus</location>
    </subcellularLocation>
</comment>
<evidence type="ECO:0000313" key="9">
    <source>
        <dbReference type="EMBL" id="KAG2178930.1"/>
    </source>
</evidence>
<dbReference type="GO" id="GO:0045944">
    <property type="term" value="P:positive regulation of transcription by RNA polymerase II"/>
    <property type="evidence" value="ECO:0007669"/>
    <property type="project" value="TreeGrafter"/>
</dbReference>
<dbReference type="GO" id="GO:0008270">
    <property type="term" value="F:zinc ion binding"/>
    <property type="evidence" value="ECO:0007669"/>
    <property type="project" value="UniProtKB-KW"/>
</dbReference>
<dbReference type="EMBL" id="JAEPQZ010000007">
    <property type="protein sequence ID" value="KAG2178930.1"/>
    <property type="molecule type" value="Genomic_DNA"/>
</dbReference>
<dbReference type="GO" id="GO:0005634">
    <property type="term" value="C:nucleus"/>
    <property type="evidence" value="ECO:0007669"/>
    <property type="project" value="UniProtKB-SubCell"/>
</dbReference>
<dbReference type="GO" id="GO:0000122">
    <property type="term" value="P:negative regulation of transcription by RNA polymerase II"/>
    <property type="evidence" value="ECO:0007669"/>
    <property type="project" value="TreeGrafter"/>
</dbReference>